<name>A0A834IBM1_RHYFE</name>
<dbReference type="Proteomes" id="UP000625711">
    <property type="component" value="Unassembled WGS sequence"/>
</dbReference>
<dbReference type="AlphaFoldDB" id="A0A834IBM1"/>
<organism evidence="1 2">
    <name type="scientific">Rhynchophorus ferrugineus</name>
    <name type="common">Red palm weevil</name>
    <name type="synonym">Curculio ferrugineus</name>
    <dbReference type="NCBI Taxonomy" id="354439"/>
    <lineage>
        <taxon>Eukaryota</taxon>
        <taxon>Metazoa</taxon>
        <taxon>Ecdysozoa</taxon>
        <taxon>Arthropoda</taxon>
        <taxon>Hexapoda</taxon>
        <taxon>Insecta</taxon>
        <taxon>Pterygota</taxon>
        <taxon>Neoptera</taxon>
        <taxon>Endopterygota</taxon>
        <taxon>Coleoptera</taxon>
        <taxon>Polyphaga</taxon>
        <taxon>Cucujiformia</taxon>
        <taxon>Curculionidae</taxon>
        <taxon>Dryophthorinae</taxon>
        <taxon>Rhynchophorus</taxon>
    </lineage>
</organism>
<evidence type="ECO:0000313" key="1">
    <source>
        <dbReference type="EMBL" id="KAF7270867.1"/>
    </source>
</evidence>
<protein>
    <submittedName>
        <fullName evidence="1">Uncharacterized protein</fullName>
    </submittedName>
</protein>
<sequence>MAETGPATAGLPYSLVVQSAARLESCVFLDSASQSDRVFEAASVRFVSPLIFFSFIRGTASVVLISEIVQCVGVVSQLSRRITNGFSTKGMKNRHTNFL</sequence>
<gene>
    <name evidence="1" type="ORF">GWI33_016171</name>
</gene>
<proteinExistence type="predicted"/>
<accession>A0A834IBM1</accession>
<comment type="caution">
    <text evidence="1">The sequence shown here is derived from an EMBL/GenBank/DDBJ whole genome shotgun (WGS) entry which is preliminary data.</text>
</comment>
<reference evidence="1" key="1">
    <citation type="submission" date="2020-08" db="EMBL/GenBank/DDBJ databases">
        <title>Genome sequencing and assembly of the red palm weevil Rhynchophorus ferrugineus.</title>
        <authorList>
            <person name="Dias G.B."/>
            <person name="Bergman C.M."/>
            <person name="Manee M."/>
        </authorList>
    </citation>
    <scope>NUCLEOTIDE SEQUENCE</scope>
    <source>
        <strain evidence="1">AA-2017</strain>
        <tissue evidence="1">Whole larva</tissue>
    </source>
</reference>
<dbReference type="EMBL" id="JAACXV010014049">
    <property type="protein sequence ID" value="KAF7270867.1"/>
    <property type="molecule type" value="Genomic_DNA"/>
</dbReference>
<evidence type="ECO:0000313" key="2">
    <source>
        <dbReference type="Proteomes" id="UP000625711"/>
    </source>
</evidence>
<keyword evidence="2" id="KW-1185">Reference proteome</keyword>